<dbReference type="EMBL" id="HBKQ01025789">
    <property type="protein sequence ID" value="CAE2243526.1"/>
    <property type="molecule type" value="Transcribed_RNA"/>
</dbReference>
<dbReference type="InterPro" id="IPR001478">
    <property type="entry name" value="PDZ"/>
</dbReference>
<reference evidence="6" key="1">
    <citation type="submission" date="2021-01" db="EMBL/GenBank/DDBJ databases">
        <authorList>
            <person name="Corre E."/>
            <person name="Pelletier E."/>
            <person name="Niang G."/>
            <person name="Scheremetjew M."/>
            <person name="Finn R."/>
            <person name="Kale V."/>
            <person name="Holt S."/>
            <person name="Cochrane G."/>
            <person name="Meng A."/>
            <person name="Brown T."/>
            <person name="Cohen L."/>
        </authorList>
    </citation>
    <scope>NUCLEOTIDE SEQUENCE</scope>
    <source>
        <strain evidence="6">Isolate 1302-5</strain>
    </source>
</reference>
<dbReference type="GO" id="GO:0005739">
    <property type="term" value="C:mitochondrion"/>
    <property type="evidence" value="ECO:0007669"/>
    <property type="project" value="TreeGrafter"/>
</dbReference>
<keyword evidence="1" id="KW-0001">2Fe-2S</keyword>
<organism evidence="6">
    <name type="scientific">Odontella aurita</name>
    <dbReference type="NCBI Taxonomy" id="265563"/>
    <lineage>
        <taxon>Eukaryota</taxon>
        <taxon>Sar</taxon>
        <taxon>Stramenopiles</taxon>
        <taxon>Ochrophyta</taxon>
        <taxon>Bacillariophyta</taxon>
        <taxon>Mediophyceae</taxon>
        <taxon>Biddulphiophycidae</taxon>
        <taxon>Eupodiscales</taxon>
        <taxon>Odontellaceae</taxon>
        <taxon>Odontella</taxon>
    </lineage>
</organism>
<dbReference type="GO" id="GO:0009055">
    <property type="term" value="F:electron transfer activity"/>
    <property type="evidence" value="ECO:0007669"/>
    <property type="project" value="TreeGrafter"/>
</dbReference>
<evidence type="ECO:0000259" key="5">
    <source>
        <dbReference type="PROSITE" id="PS50106"/>
    </source>
</evidence>
<dbReference type="PROSITE" id="PS50106">
    <property type="entry name" value="PDZ"/>
    <property type="match status" value="1"/>
</dbReference>
<gene>
    <name evidence="6" type="ORF">OAUR00152_LOCUS17447</name>
</gene>
<keyword evidence="4" id="KW-0411">Iron-sulfur</keyword>
<dbReference type="PANTHER" id="PTHR23426:SF67">
    <property type="entry name" value="2FE-2S FERREDOXIN-TYPE DOMAIN-CONTAINING PROTEIN"/>
    <property type="match status" value="1"/>
</dbReference>
<dbReference type="Pfam" id="PF00111">
    <property type="entry name" value="Fer2"/>
    <property type="match status" value="1"/>
</dbReference>
<dbReference type="AlphaFoldDB" id="A0A7S4IYH3"/>
<dbReference type="InterPro" id="IPR012675">
    <property type="entry name" value="Beta-grasp_dom_sf"/>
</dbReference>
<evidence type="ECO:0000256" key="3">
    <source>
        <dbReference type="ARBA" id="ARBA00023004"/>
    </source>
</evidence>
<sequence length="296" mass="31940">MVGERQVDMNSYNLPLDDVPEQWTARLVAKSNDVDEGVYLFPRDAEIFVDEYVATFPRDADGAGMGLELQELAGGREDGLGITVVSGLVEGGSAAGEEGSDAEIMPGDSISNVAVVRTSRGGGGVGRGLSDTEDSVSVRTECLGYDATVEAIGGLPPPRAGEMFVLTMKRLRRKPRVKVTLQYPPSQGEPDGSIEMFAGENLRLGMLVRGVKLNDPLAKRFDTKTDGNCGAGGLCRTCSVSVLKGKELLNPQKVAEKQMLEDNPRWRLACKAFVGYGMKEGEITLRVNPRQWEEDP</sequence>
<dbReference type="PANTHER" id="PTHR23426">
    <property type="entry name" value="FERREDOXIN/ADRENODOXIN"/>
    <property type="match status" value="1"/>
</dbReference>
<name>A0A7S4IYH3_9STRA</name>
<dbReference type="InterPro" id="IPR001055">
    <property type="entry name" value="Adrenodoxin-like"/>
</dbReference>
<dbReference type="GO" id="GO:0140647">
    <property type="term" value="P:P450-containing electron transport chain"/>
    <property type="evidence" value="ECO:0007669"/>
    <property type="project" value="InterPro"/>
</dbReference>
<dbReference type="CDD" id="cd00207">
    <property type="entry name" value="fer2"/>
    <property type="match status" value="1"/>
</dbReference>
<proteinExistence type="predicted"/>
<dbReference type="Gene3D" id="3.10.20.30">
    <property type="match status" value="1"/>
</dbReference>
<protein>
    <recommendedName>
        <fullName evidence="5">PDZ domain-containing protein</fullName>
    </recommendedName>
</protein>
<dbReference type="InterPro" id="IPR036010">
    <property type="entry name" value="2Fe-2S_ferredoxin-like_sf"/>
</dbReference>
<accession>A0A7S4IYH3</accession>
<evidence type="ECO:0000256" key="2">
    <source>
        <dbReference type="ARBA" id="ARBA00022723"/>
    </source>
</evidence>
<dbReference type="GO" id="GO:0051537">
    <property type="term" value="F:2 iron, 2 sulfur cluster binding"/>
    <property type="evidence" value="ECO:0007669"/>
    <property type="project" value="UniProtKB-KW"/>
</dbReference>
<evidence type="ECO:0000313" key="6">
    <source>
        <dbReference type="EMBL" id="CAE2243526.1"/>
    </source>
</evidence>
<dbReference type="GO" id="GO:0046872">
    <property type="term" value="F:metal ion binding"/>
    <property type="evidence" value="ECO:0007669"/>
    <property type="project" value="UniProtKB-KW"/>
</dbReference>
<feature type="domain" description="PDZ" evidence="5">
    <location>
        <begin position="53"/>
        <end position="113"/>
    </location>
</feature>
<keyword evidence="2" id="KW-0479">Metal-binding</keyword>
<evidence type="ECO:0000256" key="1">
    <source>
        <dbReference type="ARBA" id="ARBA00022714"/>
    </source>
</evidence>
<evidence type="ECO:0000256" key="4">
    <source>
        <dbReference type="ARBA" id="ARBA00023014"/>
    </source>
</evidence>
<keyword evidence="3" id="KW-0408">Iron</keyword>
<dbReference type="SUPFAM" id="SSF54292">
    <property type="entry name" value="2Fe-2S ferredoxin-like"/>
    <property type="match status" value="1"/>
</dbReference>
<dbReference type="InterPro" id="IPR001041">
    <property type="entry name" value="2Fe-2S_ferredoxin-type"/>
</dbReference>